<evidence type="ECO:0000256" key="2">
    <source>
        <dbReference type="ARBA" id="ARBA00009050"/>
    </source>
</evidence>
<dbReference type="InterPro" id="IPR004827">
    <property type="entry name" value="bZIP"/>
</dbReference>
<feature type="compositionally biased region" description="Polar residues" evidence="8">
    <location>
        <begin position="240"/>
        <end position="258"/>
    </location>
</feature>
<keyword evidence="6" id="KW-0539">Nucleus</keyword>
<evidence type="ECO:0000256" key="5">
    <source>
        <dbReference type="ARBA" id="ARBA00023163"/>
    </source>
</evidence>
<feature type="region of interest" description="Disordered" evidence="8">
    <location>
        <begin position="240"/>
        <end position="260"/>
    </location>
</feature>
<dbReference type="Proteomes" id="UP000279307">
    <property type="component" value="Chromosome 2"/>
</dbReference>
<evidence type="ECO:0000313" key="10">
    <source>
        <dbReference type="EMBL" id="RLU25976.1"/>
    </source>
</evidence>
<dbReference type="InterPro" id="IPR051882">
    <property type="entry name" value="ATF_bZIP_TF"/>
</dbReference>
<dbReference type="PROSITE" id="PS50217">
    <property type="entry name" value="BZIP"/>
    <property type="match status" value="1"/>
</dbReference>
<dbReference type="EMBL" id="QOIP01000002">
    <property type="protein sequence ID" value="RLU25976.1"/>
    <property type="molecule type" value="Genomic_DNA"/>
</dbReference>
<evidence type="ECO:0000256" key="8">
    <source>
        <dbReference type="SAM" id="MobiDB-lite"/>
    </source>
</evidence>
<dbReference type="Gene3D" id="1.20.5.170">
    <property type="match status" value="1"/>
</dbReference>
<dbReference type="GO" id="GO:0005634">
    <property type="term" value="C:nucleus"/>
    <property type="evidence" value="ECO:0007669"/>
    <property type="project" value="TreeGrafter"/>
</dbReference>
<accession>A0A3L8E033</accession>
<evidence type="ECO:0000256" key="1">
    <source>
        <dbReference type="ARBA" id="ARBA00004167"/>
    </source>
</evidence>
<gene>
    <name evidence="10" type="ORF">DMN91_002139</name>
</gene>
<protein>
    <recommendedName>
        <fullName evidence="9">BZIP domain-containing protein</fullName>
    </recommendedName>
</protein>
<organism evidence="10 11">
    <name type="scientific">Ooceraea biroi</name>
    <name type="common">Clonal raider ant</name>
    <name type="synonym">Cerapachys biroi</name>
    <dbReference type="NCBI Taxonomy" id="2015173"/>
    <lineage>
        <taxon>Eukaryota</taxon>
        <taxon>Metazoa</taxon>
        <taxon>Ecdysozoa</taxon>
        <taxon>Arthropoda</taxon>
        <taxon>Hexapoda</taxon>
        <taxon>Insecta</taxon>
        <taxon>Pterygota</taxon>
        <taxon>Neoptera</taxon>
        <taxon>Endopterygota</taxon>
        <taxon>Hymenoptera</taxon>
        <taxon>Apocrita</taxon>
        <taxon>Aculeata</taxon>
        <taxon>Formicoidea</taxon>
        <taxon>Formicidae</taxon>
        <taxon>Dorylinae</taxon>
        <taxon>Ooceraea</taxon>
    </lineage>
</organism>
<proteinExistence type="inferred from homology"/>
<dbReference type="InterPro" id="IPR046347">
    <property type="entry name" value="bZIP_sf"/>
</dbReference>
<dbReference type="OrthoDB" id="644067at2759"/>
<comment type="caution">
    <text evidence="10">The sequence shown here is derived from an EMBL/GenBank/DDBJ whole genome shotgun (WGS) entry which is preliminary data.</text>
</comment>
<comment type="similarity">
    <text evidence="2">Belongs to the bZIP family. ATF subfamily.</text>
</comment>
<evidence type="ECO:0000256" key="6">
    <source>
        <dbReference type="ARBA" id="ARBA00023242"/>
    </source>
</evidence>
<comment type="subcellular location">
    <subcellularLocation>
        <location evidence="1">Membrane</location>
        <topology evidence="1">Single-pass membrane protein</topology>
    </subcellularLocation>
</comment>
<dbReference type="GO" id="GO:0016020">
    <property type="term" value="C:membrane"/>
    <property type="evidence" value="ECO:0007669"/>
    <property type="project" value="UniProtKB-SubCell"/>
</dbReference>
<evidence type="ECO:0000259" key="9">
    <source>
        <dbReference type="PROSITE" id="PS50217"/>
    </source>
</evidence>
<dbReference type="SMART" id="SM00338">
    <property type="entry name" value="BRLZ"/>
    <property type="match status" value="1"/>
</dbReference>
<dbReference type="SUPFAM" id="SSF57959">
    <property type="entry name" value="Leucine zipper domain"/>
    <property type="match status" value="1"/>
</dbReference>
<evidence type="ECO:0000313" key="11">
    <source>
        <dbReference type="Proteomes" id="UP000279307"/>
    </source>
</evidence>
<keyword evidence="3" id="KW-0805">Transcription regulation</keyword>
<dbReference type="GO" id="GO:0000981">
    <property type="term" value="F:DNA-binding transcription factor activity, RNA polymerase II-specific"/>
    <property type="evidence" value="ECO:0007669"/>
    <property type="project" value="TreeGrafter"/>
</dbReference>
<dbReference type="CDD" id="cd14700">
    <property type="entry name" value="bZIP_ATF6"/>
    <property type="match status" value="1"/>
</dbReference>
<evidence type="ECO:0000256" key="4">
    <source>
        <dbReference type="ARBA" id="ARBA00023125"/>
    </source>
</evidence>
<keyword evidence="4" id="KW-0238">DNA-binding</keyword>
<name>A0A3L8E033_OOCBI</name>
<keyword evidence="7" id="KW-0175">Coiled coil</keyword>
<dbReference type="GO" id="GO:0000978">
    <property type="term" value="F:RNA polymerase II cis-regulatory region sequence-specific DNA binding"/>
    <property type="evidence" value="ECO:0007669"/>
    <property type="project" value="TreeGrafter"/>
</dbReference>
<keyword evidence="5" id="KW-0804">Transcription</keyword>
<reference evidence="10 11" key="1">
    <citation type="journal article" date="2018" name="Genome Res.">
        <title>The genomic architecture and molecular evolution of ant odorant receptors.</title>
        <authorList>
            <person name="McKenzie S.K."/>
            <person name="Kronauer D.J.C."/>
        </authorList>
    </citation>
    <scope>NUCLEOTIDE SEQUENCE [LARGE SCALE GENOMIC DNA]</scope>
    <source>
        <strain evidence="10">Clonal line C1</strain>
    </source>
</reference>
<evidence type="ECO:0000256" key="7">
    <source>
        <dbReference type="SAM" id="Coils"/>
    </source>
</evidence>
<dbReference type="PANTHER" id="PTHR46164">
    <property type="entry name" value="ATF6, ISOFORM C"/>
    <property type="match status" value="1"/>
</dbReference>
<sequence length="750" mass="85126">MPSIEPGCQQSTVRVPDAEMFPSDFLGTDFACSNDDVYGIFSSKLGMALGMEEKEMATETSSFPLFEELEFNLENTSESELEGISEIKNEIKSEPESPPDARYTFMSPVNLTSTVHLEPSGDSNGQITSLVQDVSDSIENFRFNAPLLPALQCTLSSPQSSQASSFASNAMQQVNSIQKDVSVNQHNIKHATYSLAKADNAEHSFMWPADIGKDGKQHNVITFQNCAKVMRYTKPEQMLSSRTLSETEPISTQNSSSFMRELEGKQSETKSTMFPRNVKIINTMSNIRPVNIAESVVAPSILNNDSVLCNIVHDSIRNNIPFPLMQNKTSSSPLIMKSEANVNLPKEDEEYRLKAYKRQQRMIKNRESACLSRKKRKEYVSSLERQVSDLKEENKQLKLENDILKQKLRIEMKDSIICENDKSGNSSLGSLLKTTSRKRFAIFLFLAFVISIHVNCRSGSFSQDLQLKTNPDNLQIIMPDITHNVHTRRLLWTVDGNNSMNDQIDENFNKSIPIQPVCPMYINQSESIRLDSELRRWIDGESDQDNRTTLKEMKLTNMSNVALSRSSLEEKPKRRLYLPRDRKLKTMQKMIDVHDVDDQYSNDNAVQVFSPILSKHASLFEALGRKDDTFYVVWFSGEHLLLPASRKNDTARPKMSLVLPAVSINGTFSTPPNHITMMQIDCEVTNTQLLHLQQSIIPVHLRNGKSTSQSDRSHSVEDIVDPSVANLTRNYKPYFMREANRKQRYRKDIA</sequence>
<dbReference type="Pfam" id="PF00170">
    <property type="entry name" value="bZIP_1"/>
    <property type="match status" value="1"/>
</dbReference>
<feature type="coiled-coil region" evidence="7">
    <location>
        <begin position="373"/>
        <end position="414"/>
    </location>
</feature>
<dbReference type="AlphaFoldDB" id="A0A3L8E033"/>
<dbReference type="PANTHER" id="PTHR46164:SF3">
    <property type="entry name" value="ATF6, ISOFORM C"/>
    <property type="match status" value="1"/>
</dbReference>
<evidence type="ECO:0000256" key="3">
    <source>
        <dbReference type="ARBA" id="ARBA00023015"/>
    </source>
</evidence>
<feature type="domain" description="BZIP" evidence="9">
    <location>
        <begin position="355"/>
        <end position="408"/>
    </location>
</feature>
<dbReference type="GO" id="GO:0030968">
    <property type="term" value="P:endoplasmic reticulum unfolded protein response"/>
    <property type="evidence" value="ECO:0007669"/>
    <property type="project" value="TreeGrafter"/>
</dbReference>